<accession>A0AAT9LD06</accession>
<keyword evidence="3" id="KW-0813">Transport</keyword>
<evidence type="ECO:0000256" key="4">
    <source>
        <dbReference type="ARBA" id="ARBA00022544"/>
    </source>
</evidence>
<feature type="transmembrane region" description="Helical" evidence="8">
    <location>
        <begin position="12"/>
        <end position="30"/>
    </location>
</feature>
<feature type="transmembrane region" description="Helical" evidence="8">
    <location>
        <begin position="307"/>
        <end position="331"/>
    </location>
</feature>
<evidence type="ECO:0000256" key="1">
    <source>
        <dbReference type="ARBA" id="ARBA00004141"/>
    </source>
</evidence>
<dbReference type="Pfam" id="PF03845">
    <property type="entry name" value="Spore_permease"/>
    <property type="match status" value="1"/>
</dbReference>
<dbReference type="EMBL" id="CP062796">
    <property type="protein sequence ID" value="QUL98974.1"/>
    <property type="molecule type" value="Genomic_DNA"/>
</dbReference>
<keyword evidence="6 8" id="KW-1133">Transmembrane helix</keyword>
<feature type="transmembrane region" description="Helical" evidence="8">
    <location>
        <begin position="84"/>
        <end position="104"/>
    </location>
</feature>
<dbReference type="GO" id="GO:0016020">
    <property type="term" value="C:membrane"/>
    <property type="evidence" value="ECO:0007669"/>
    <property type="project" value="UniProtKB-SubCell"/>
</dbReference>
<keyword evidence="4" id="KW-0309">Germination</keyword>
<evidence type="ECO:0000256" key="8">
    <source>
        <dbReference type="SAM" id="Phobius"/>
    </source>
</evidence>
<reference evidence="9" key="2">
    <citation type="journal article" date="2023" name="Biology">
        <title>Prokaryotic Life Associated with Coal-Fire Gas Vents Revealed by Metagenomics.</title>
        <authorList>
            <person name="Kadnikov V.V."/>
            <person name="Mardanov A.V."/>
            <person name="Beletsky A.V."/>
            <person name="Karnachuk O.V."/>
            <person name="Ravin N.V."/>
        </authorList>
    </citation>
    <scope>NUCLEOTIDE SEQUENCE</scope>
    <source>
        <strain evidence="9">Bu02</strain>
    </source>
</reference>
<protein>
    <submittedName>
        <fullName evidence="9">Endospore germination permease</fullName>
    </submittedName>
</protein>
<keyword evidence="5 8" id="KW-0812">Transmembrane</keyword>
<comment type="subcellular location">
    <subcellularLocation>
        <location evidence="1">Membrane</location>
        <topology evidence="1">Multi-pass membrane protein</topology>
    </subcellularLocation>
</comment>
<feature type="transmembrane region" description="Helical" evidence="8">
    <location>
        <begin position="221"/>
        <end position="241"/>
    </location>
</feature>
<evidence type="ECO:0000256" key="2">
    <source>
        <dbReference type="ARBA" id="ARBA00007998"/>
    </source>
</evidence>
<reference evidence="9" key="1">
    <citation type="submission" date="2020-10" db="EMBL/GenBank/DDBJ databases">
        <authorList>
            <person name="Kadnikov V."/>
            <person name="Beletsky A.V."/>
            <person name="Mardanov A.V."/>
            <person name="Karnachuk O.V."/>
            <person name="Ravin N.V."/>
        </authorList>
    </citation>
    <scope>NUCLEOTIDE SEQUENCE</scope>
    <source>
        <strain evidence="9">Bu02</strain>
    </source>
</reference>
<feature type="transmembrane region" description="Helical" evidence="8">
    <location>
        <begin position="110"/>
        <end position="131"/>
    </location>
</feature>
<dbReference type="PANTHER" id="PTHR34975">
    <property type="entry name" value="SPORE GERMINATION PROTEIN A2"/>
    <property type="match status" value="1"/>
</dbReference>
<dbReference type="AlphaFoldDB" id="A0AAT9LD06"/>
<evidence type="ECO:0000256" key="3">
    <source>
        <dbReference type="ARBA" id="ARBA00022448"/>
    </source>
</evidence>
<dbReference type="KEGG" id="fcz:IMF26_02575"/>
<dbReference type="InterPro" id="IPR004761">
    <property type="entry name" value="Spore_GerAB"/>
</dbReference>
<evidence type="ECO:0000313" key="9">
    <source>
        <dbReference type="EMBL" id="QUL98974.1"/>
    </source>
</evidence>
<feature type="transmembrane region" description="Helical" evidence="8">
    <location>
        <begin position="151"/>
        <end position="168"/>
    </location>
</feature>
<feature type="transmembrane region" description="Helical" evidence="8">
    <location>
        <begin position="188"/>
        <end position="209"/>
    </location>
</feature>
<feature type="transmembrane region" description="Helical" evidence="8">
    <location>
        <begin position="42"/>
        <end position="63"/>
    </location>
</feature>
<gene>
    <name evidence="9" type="ORF">IMF26_02575</name>
</gene>
<evidence type="ECO:0000256" key="5">
    <source>
        <dbReference type="ARBA" id="ARBA00022692"/>
    </source>
</evidence>
<dbReference type="GO" id="GO:0009847">
    <property type="term" value="P:spore germination"/>
    <property type="evidence" value="ECO:0007669"/>
    <property type="project" value="InterPro"/>
</dbReference>
<organism evidence="9">
    <name type="scientific">Candidatus Fermentithermobacillus carboniphilus</name>
    <dbReference type="NCBI Taxonomy" id="3085328"/>
    <lineage>
        <taxon>Bacteria</taxon>
        <taxon>Bacillati</taxon>
        <taxon>Bacillota</taxon>
        <taxon>Candidatus Fermentithermobacillia</taxon>
        <taxon>Candidatus Fermentithermobacillales</taxon>
        <taxon>Candidatus Fermentithermobacillaceae</taxon>
        <taxon>Candidatus Fermentithermobacillus</taxon>
    </lineage>
</organism>
<name>A0AAT9LD06_9FIRM</name>
<feature type="transmembrane region" description="Helical" evidence="8">
    <location>
        <begin position="337"/>
        <end position="358"/>
    </location>
</feature>
<proteinExistence type="inferred from homology"/>
<sequence>MDRVEGGKISGGQLMAMLVLARFVPVTIEYPLVTGMKSPRDAWIAALFASVLSLLLVILVAHLSLKFPDKTIIEYSQVLLGKHLGKAFGYLLVFYWISVAATVARSVGEAYTIAIMPETPILVFMLVIVFLSANAARNGLEVVARVAEINLYVMAFLGLIIIGLPYKLMRFENLLPIMADGLGPVIEATGVGLSFYAEIMVLGMMVPYLKRPKDAIRYSIYAVLIAGFTMTIFSISLVAVFGPTVSSLSLPAFSLGRVISIGQFLERIEVIPMGAWTITAAVKLALYVWASAVGLAQLSGLSRYQSLVYPLGAIAASLGMLFFENFVSLQLCFRTTWVFFSLTVALSTTLLLYIVAFMRKSSIGLGG</sequence>
<keyword evidence="7 8" id="KW-0472">Membrane</keyword>
<comment type="similarity">
    <text evidence="2">Belongs to the amino acid-polyamine-organocation (APC) superfamily. Spore germination protein (SGP) (TC 2.A.3.9) family.</text>
</comment>
<evidence type="ECO:0000256" key="6">
    <source>
        <dbReference type="ARBA" id="ARBA00022989"/>
    </source>
</evidence>
<evidence type="ECO:0000256" key="7">
    <source>
        <dbReference type="ARBA" id="ARBA00023136"/>
    </source>
</evidence>
<dbReference type="NCBIfam" id="TIGR00912">
    <property type="entry name" value="2A0309"/>
    <property type="match status" value="1"/>
</dbReference>
<dbReference type="PANTHER" id="PTHR34975:SF2">
    <property type="entry name" value="SPORE GERMINATION PROTEIN A2"/>
    <property type="match status" value="1"/>
</dbReference>